<reference evidence="2" key="1">
    <citation type="journal article" date="2018" name="DNA Res.">
        <title>Multiple hybrid de novo genome assembly of finger millet, an orphan allotetraploid crop.</title>
        <authorList>
            <person name="Hatakeyama M."/>
            <person name="Aluri S."/>
            <person name="Balachadran M.T."/>
            <person name="Sivarajan S.R."/>
            <person name="Patrignani A."/>
            <person name="Gruter S."/>
            <person name="Poveda L."/>
            <person name="Shimizu-Inatsugi R."/>
            <person name="Baeten J."/>
            <person name="Francoijs K.J."/>
            <person name="Nataraja K.N."/>
            <person name="Reddy Y.A.N."/>
            <person name="Phadnis S."/>
            <person name="Ravikumar R.L."/>
            <person name="Schlapbach R."/>
            <person name="Sreeman S.M."/>
            <person name="Shimizu K.K."/>
        </authorList>
    </citation>
    <scope>NUCLEOTIDE SEQUENCE</scope>
</reference>
<dbReference type="AlphaFoldDB" id="A0AAV5E713"/>
<feature type="region of interest" description="Disordered" evidence="1">
    <location>
        <begin position="101"/>
        <end position="168"/>
    </location>
</feature>
<keyword evidence="3" id="KW-1185">Reference proteome</keyword>
<dbReference type="EMBL" id="BQKI01000073">
    <property type="protein sequence ID" value="GJN18528.1"/>
    <property type="molecule type" value="Genomic_DNA"/>
</dbReference>
<organism evidence="2 3">
    <name type="scientific">Eleusine coracana subsp. coracana</name>
    <dbReference type="NCBI Taxonomy" id="191504"/>
    <lineage>
        <taxon>Eukaryota</taxon>
        <taxon>Viridiplantae</taxon>
        <taxon>Streptophyta</taxon>
        <taxon>Embryophyta</taxon>
        <taxon>Tracheophyta</taxon>
        <taxon>Spermatophyta</taxon>
        <taxon>Magnoliopsida</taxon>
        <taxon>Liliopsida</taxon>
        <taxon>Poales</taxon>
        <taxon>Poaceae</taxon>
        <taxon>PACMAD clade</taxon>
        <taxon>Chloridoideae</taxon>
        <taxon>Cynodonteae</taxon>
        <taxon>Eleusininae</taxon>
        <taxon>Eleusine</taxon>
    </lineage>
</organism>
<gene>
    <name evidence="2" type="primary">gb05699</name>
    <name evidence="2" type="ORF">PR202_gb05699</name>
</gene>
<dbReference type="Proteomes" id="UP001054889">
    <property type="component" value="Unassembled WGS sequence"/>
</dbReference>
<comment type="caution">
    <text evidence="2">The sequence shown here is derived from an EMBL/GenBank/DDBJ whole genome shotgun (WGS) entry which is preliminary data.</text>
</comment>
<protein>
    <submittedName>
        <fullName evidence="2">Uncharacterized protein</fullName>
    </submittedName>
</protein>
<accession>A0AAV5E713</accession>
<evidence type="ECO:0000313" key="3">
    <source>
        <dbReference type="Proteomes" id="UP001054889"/>
    </source>
</evidence>
<evidence type="ECO:0000313" key="2">
    <source>
        <dbReference type="EMBL" id="GJN18528.1"/>
    </source>
</evidence>
<proteinExistence type="predicted"/>
<reference evidence="2" key="2">
    <citation type="submission" date="2021-12" db="EMBL/GenBank/DDBJ databases">
        <title>Resequencing data analysis of finger millet.</title>
        <authorList>
            <person name="Hatakeyama M."/>
            <person name="Aluri S."/>
            <person name="Balachadran M.T."/>
            <person name="Sivarajan S.R."/>
            <person name="Poveda L."/>
            <person name="Shimizu-Inatsugi R."/>
            <person name="Schlapbach R."/>
            <person name="Sreeman S.M."/>
            <person name="Shimizu K.K."/>
        </authorList>
    </citation>
    <scope>NUCLEOTIDE SEQUENCE</scope>
</reference>
<feature type="compositionally biased region" description="Low complexity" evidence="1">
    <location>
        <begin position="112"/>
        <end position="121"/>
    </location>
</feature>
<sequence length="201" mass="21997">MSQVVEVLKPLQNLKDMASSSYFFQSMQHERGASLTNPHGSQSMKPSLSADEEKAVLGQCVTGECGTGEYAEKELQYGEWMMADEASWQPGTPRVRTTFQKEAPQDFRNESSNRSGRAPGRSGRGRAGARGASGQVWKAKEVVQENPGSRKRNYEEAGVGSVNPEDLKDTASSLLKAIAESEDDKEKDRSVAHRQLILCSA</sequence>
<evidence type="ECO:0000256" key="1">
    <source>
        <dbReference type="SAM" id="MobiDB-lite"/>
    </source>
</evidence>
<name>A0AAV5E713_ELECO</name>